<feature type="compositionally biased region" description="Low complexity" evidence="6">
    <location>
        <begin position="1211"/>
        <end position="1245"/>
    </location>
</feature>
<sequence>MIIGKKVILQFFFFISQLLGQIITYDAVSYSSATIGALEVQSSSFWSVFSSNGNFVFNGDVHVDGKLYISNDDYATGLSVSFAVKSKIINHGDIVLTTGKGLATSSYNWVLNEFYNLGNIWFDSKSPISSSPSYNIQAPTWINYDGARIHYYFQNNNYAVPTFGQDKTTMTNLGTICLTRANWEQYFGVTGSGCIVVGTSTTFTLSNPGSFDESQIIYLTSENSMAYIADNTKTFRIYGLSDQNIIKTSRTINSFQYNPNDGILTIRRGLFFFVTYLRIDVGLGYNPAKFSLTTKGGLFRPNDSIFYRGPAPNGRPANCLPCLPTPNPPISATSRRLPNSYTMPSSSRTLKSLATSKSSDNIEGTSTTPTIVSSIETSSSQPVQTINSKPTSSGIHTSASYSSSKPPETIQTIKSTSSTHDSIFAITSSTTSNIGYASSITKKSTPSTLGYTSTNIYSSSANSIKIEAGISVAQIHKTSVSSSDIQEVTSLSQTSLKYNPAIYPSSTYDLNTTSSIESNAVARTSSNSNSSVNSNAVKSSNSNSSVESSAVARTSSNSNSSVKSNASQSSNSNSSVESSAVRTSNSNSSVASSAVRTSNSNSSVASSAVKPSNSNSSFASSAVRTSNSNSSVESSAVRTSNSNSSVASSAVRTSNSNSSVESNTVRTSNSNSSVASSAVRTSNSNSSVASSAVKPSNSNSSVETSAVRTSNSNSSVESNTVRTSNSNSSVASSAVRTSHSNSSVASSAVRTSNSNSSVKSNASQSSNSNSSVESSAVRTSNSNSSVESSAVRTSNSNSSVASSAVRTSNSNSSVESTAVRTSNSNSSVASSTMRTSNYNSSVESNAVKPTSSNANSPGESNDVAPTSSNSNSSVESSAADPTSSNSNSSVESSAADPTSSNSNSSVESNAADPTSSNSNSSGESSGVAPTSSNSNSSVESNAADPTSSNSNSSVESNDVAPTSSNSNSSVESGVVESTLSYFTILSNTIIKSVGSTPSSPSTWPTIRTRSGRILGDFPDDFTLSVKSPISSEANNNTSTVSPDSRIGATILETTSSKPSPSVTESIVRTPVKTSSVESTDEALETSNLNSSPFEAGSSVAESTIGASLGPNTMSSLNSNSLETTIVGSTSANSKGYTITSTSPRLDFTISDTATEPSVETSLNPESSIAKSDSDTATNNRYTSFTSEMRSSSDVEMSSSTSDAKFHSEVGSSMPNSSASISSIQTDASSTATGTNTSLGSISVSSSKASTEESSILFATTTDGFPEIRTSIVPTPTISIITSSGTSIPSDPVEQTSSWNNDLNPQTTSLVTHMEPTSSIYQYILPTHKTSSWVTDSKYAHLFESRYWNGSLSDFTLSEEAVSPTGVLVSTSSTIEISYEEDRLHGSNTVYTASAITVSGVESIPSIKISSKVANFGSTPDTSDIPSKLFESHDASLAYTNAGVVTSSESVPWIQPSPTSSSCGPNSYDTVISVSSSIPMTTIQNLPNYHEISISESNISQNIYSSESTTMVFVSVGQNNFYPADQPIVESSVSSLKLPISFIFLSLIIVMVL</sequence>
<evidence type="ECO:0000259" key="7">
    <source>
        <dbReference type="Pfam" id="PF11765"/>
    </source>
</evidence>
<keyword evidence="2" id="KW-0134">Cell wall</keyword>
<evidence type="ECO:0000313" key="9">
    <source>
        <dbReference type="Proteomes" id="UP001497600"/>
    </source>
</evidence>
<feature type="region of interest" description="Disordered" evidence="6">
    <location>
        <begin position="330"/>
        <end position="416"/>
    </location>
</feature>
<dbReference type="Proteomes" id="UP001497600">
    <property type="component" value="Chromosome C"/>
</dbReference>
<evidence type="ECO:0000256" key="6">
    <source>
        <dbReference type="SAM" id="MobiDB-lite"/>
    </source>
</evidence>
<feature type="compositionally biased region" description="Polar residues" evidence="6">
    <location>
        <begin position="1292"/>
        <end position="1301"/>
    </location>
</feature>
<organism evidence="8 9">
    <name type="scientific">[Candida] anglica</name>
    <dbReference type="NCBI Taxonomy" id="148631"/>
    <lineage>
        <taxon>Eukaryota</taxon>
        <taxon>Fungi</taxon>
        <taxon>Dikarya</taxon>
        <taxon>Ascomycota</taxon>
        <taxon>Saccharomycotina</taxon>
        <taxon>Pichiomycetes</taxon>
        <taxon>Debaryomycetaceae</taxon>
        <taxon>Kurtzmaniella</taxon>
    </lineage>
</organism>
<keyword evidence="4" id="KW-0732">Signal</keyword>
<evidence type="ECO:0000256" key="1">
    <source>
        <dbReference type="ARBA" id="ARBA00004191"/>
    </source>
</evidence>
<feature type="domain" description="Hyphally-regulated cell wall protein N-terminal" evidence="7">
    <location>
        <begin position="12"/>
        <end position="329"/>
    </location>
</feature>
<keyword evidence="3" id="KW-0964">Secreted</keyword>
<evidence type="ECO:0000256" key="5">
    <source>
        <dbReference type="ARBA" id="ARBA00023180"/>
    </source>
</evidence>
<comment type="subcellular location">
    <subcellularLocation>
        <location evidence="1">Secreted</location>
        <location evidence="1">Cell wall</location>
    </subcellularLocation>
</comment>
<feature type="compositionally biased region" description="Polar residues" evidence="6">
    <location>
        <begin position="837"/>
        <end position="866"/>
    </location>
</feature>
<dbReference type="EMBL" id="OZ004255">
    <property type="protein sequence ID" value="CAK7901418.1"/>
    <property type="molecule type" value="Genomic_DNA"/>
</dbReference>
<keyword evidence="9" id="KW-1185">Reference proteome</keyword>
<proteinExistence type="predicted"/>
<evidence type="ECO:0000256" key="2">
    <source>
        <dbReference type="ARBA" id="ARBA00022512"/>
    </source>
</evidence>
<feature type="compositionally biased region" description="Low complexity" evidence="6">
    <location>
        <begin position="1186"/>
        <end position="1202"/>
    </location>
</feature>
<dbReference type="Pfam" id="PF11765">
    <property type="entry name" value="Hyphal_reg_CWP"/>
    <property type="match status" value="1"/>
</dbReference>
<protein>
    <submittedName>
        <fullName evidence="8">Cell wall protein Iff4p</fullName>
    </submittedName>
</protein>
<feature type="region of interest" description="Disordered" evidence="6">
    <location>
        <begin position="521"/>
        <end position="971"/>
    </location>
</feature>
<dbReference type="InterPro" id="IPR021031">
    <property type="entry name" value="Hyphal-reg_cell_wall_N"/>
</dbReference>
<feature type="compositionally biased region" description="Low complexity" evidence="6">
    <location>
        <begin position="521"/>
        <end position="836"/>
    </location>
</feature>
<accession>A0ABP0ECH7</accession>
<evidence type="ECO:0000313" key="8">
    <source>
        <dbReference type="EMBL" id="CAK7901418.1"/>
    </source>
</evidence>
<evidence type="ECO:0000256" key="4">
    <source>
        <dbReference type="ARBA" id="ARBA00022729"/>
    </source>
</evidence>
<feature type="compositionally biased region" description="Low complexity" evidence="6">
    <location>
        <begin position="867"/>
        <end position="971"/>
    </location>
</feature>
<feature type="region of interest" description="Disordered" evidence="6">
    <location>
        <begin position="1147"/>
        <end position="1245"/>
    </location>
</feature>
<evidence type="ECO:0000256" key="3">
    <source>
        <dbReference type="ARBA" id="ARBA00022525"/>
    </source>
</evidence>
<feature type="region of interest" description="Disordered" evidence="6">
    <location>
        <begin position="1051"/>
        <end position="1095"/>
    </location>
</feature>
<feature type="compositionally biased region" description="Polar residues" evidence="6">
    <location>
        <begin position="1051"/>
        <end position="1077"/>
    </location>
</feature>
<keyword evidence="5" id="KW-0325">Glycoprotein</keyword>
<reference evidence="8 9" key="1">
    <citation type="submission" date="2024-01" db="EMBL/GenBank/DDBJ databases">
        <authorList>
            <consortium name="Genoscope - CEA"/>
            <person name="William W."/>
        </authorList>
    </citation>
    <scope>NUCLEOTIDE SEQUENCE [LARGE SCALE GENOMIC DNA]</scope>
    <source>
        <strain evidence="8 9">29B2s-10</strain>
    </source>
</reference>
<gene>
    <name evidence="8" type="primary">IFF4</name>
    <name evidence="8" type="ORF">CAAN4_C11936</name>
</gene>
<feature type="region of interest" description="Disordered" evidence="6">
    <location>
        <begin position="1282"/>
        <end position="1301"/>
    </location>
</feature>
<name>A0ABP0ECH7_9ASCO</name>
<feature type="compositionally biased region" description="Polar residues" evidence="6">
    <location>
        <begin position="1147"/>
        <end position="1185"/>
    </location>
</feature>